<proteinExistence type="predicted"/>
<evidence type="ECO:0000313" key="7">
    <source>
        <dbReference type="EMBL" id="SBT08147.1"/>
    </source>
</evidence>
<feature type="signal peptide" evidence="5">
    <location>
        <begin position="1"/>
        <end position="20"/>
    </location>
</feature>
<feature type="chain" id="PRO_5008381804" description="C-type lysozyme inhibitor domain-containing protein" evidence="5">
    <location>
        <begin position="21"/>
        <end position="148"/>
    </location>
</feature>
<accession>A0A1A8XUB8</accession>
<dbReference type="Proteomes" id="UP000199169">
    <property type="component" value="Unassembled WGS sequence"/>
</dbReference>
<evidence type="ECO:0000256" key="1">
    <source>
        <dbReference type="ARBA" id="ARBA00022729"/>
    </source>
</evidence>
<protein>
    <recommendedName>
        <fullName evidence="6">C-type lysozyme inhibitor domain-containing protein</fullName>
    </recommendedName>
</protein>
<feature type="domain" description="C-type lysozyme inhibitor" evidence="6">
    <location>
        <begin position="58"/>
        <end position="105"/>
    </location>
</feature>
<dbReference type="RefSeq" id="WP_245754596.1">
    <property type="nucleotide sequence ID" value="NZ_FLQX01000132.1"/>
</dbReference>
<dbReference type="AlphaFoldDB" id="A0A1A8XUB8"/>
<evidence type="ECO:0000256" key="4">
    <source>
        <dbReference type="ARBA" id="ARBA00023288"/>
    </source>
</evidence>
<evidence type="ECO:0000256" key="3">
    <source>
        <dbReference type="ARBA" id="ARBA00023139"/>
    </source>
</evidence>
<keyword evidence="2" id="KW-0472">Membrane</keyword>
<organism evidence="7 8">
    <name type="scientific">Candidatus Accumulibacter aalborgensis</name>
    <dbReference type="NCBI Taxonomy" id="1860102"/>
    <lineage>
        <taxon>Bacteria</taxon>
        <taxon>Pseudomonadati</taxon>
        <taxon>Pseudomonadota</taxon>
        <taxon>Betaproteobacteria</taxon>
        <taxon>Candidatus Accumulibacter</taxon>
    </lineage>
</organism>
<reference evidence="7 8" key="1">
    <citation type="submission" date="2016-06" db="EMBL/GenBank/DDBJ databases">
        <authorList>
            <person name="Kjaerup R.B."/>
            <person name="Dalgaard T.S."/>
            <person name="Juul-Madsen H.R."/>
        </authorList>
    </citation>
    <scope>NUCLEOTIDE SEQUENCE [LARGE SCALE GENOMIC DNA]</scope>
    <source>
        <strain evidence="7">3</strain>
    </source>
</reference>
<keyword evidence="8" id="KW-1185">Reference proteome</keyword>
<dbReference type="PROSITE" id="PS51257">
    <property type="entry name" value="PROKAR_LIPOPROTEIN"/>
    <property type="match status" value="1"/>
</dbReference>
<dbReference type="Pfam" id="PF09864">
    <property type="entry name" value="MliC"/>
    <property type="match status" value="1"/>
</dbReference>
<evidence type="ECO:0000313" key="8">
    <source>
        <dbReference type="Proteomes" id="UP000199169"/>
    </source>
</evidence>
<dbReference type="InterPro" id="IPR036328">
    <property type="entry name" value="MliC_sf"/>
</dbReference>
<evidence type="ECO:0000256" key="5">
    <source>
        <dbReference type="SAM" id="SignalP"/>
    </source>
</evidence>
<keyword evidence="1 5" id="KW-0732">Signal</keyword>
<keyword evidence="4" id="KW-0449">Lipoprotein</keyword>
<sequence length="148" mass="16344">MTLAKLIELLAITTLSALVAACATTESPSTANATVAHRGKDKAREQQQLKFQLASGVYRCELGQRVEIQRDGRDANLIQINWQGHQHTLQRYSSASGLPRYEDRQNGLLWIDLPWKSVLMDANSGRPLANECKAAQGKMSERGKRPGA</sequence>
<name>A0A1A8XUB8_9PROT</name>
<dbReference type="InterPro" id="IPR018660">
    <property type="entry name" value="MliC"/>
</dbReference>
<evidence type="ECO:0000259" key="6">
    <source>
        <dbReference type="Pfam" id="PF09864"/>
    </source>
</evidence>
<evidence type="ECO:0000256" key="2">
    <source>
        <dbReference type="ARBA" id="ARBA00023136"/>
    </source>
</evidence>
<gene>
    <name evidence="7" type="ORF">ACCAA_540006</name>
</gene>
<dbReference type="Gene3D" id="2.40.128.200">
    <property type="match status" value="1"/>
</dbReference>
<dbReference type="EMBL" id="FLQX01000132">
    <property type="protein sequence ID" value="SBT08147.1"/>
    <property type="molecule type" value="Genomic_DNA"/>
</dbReference>
<dbReference type="STRING" id="1860102.ACCAA_540006"/>
<keyword evidence="3" id="KW-0564">Palmitate</keyword>